<evidence type="ECO:0000256" key="1">
    <source>
        <dbReference type="ARBA" id="ARBA00009986"/>
    </source>
</evidence>
<dbReference type="InterPro" id="IPR015590">
    <property type="entry name" value="Aldehyde_DH_dom"/>
</dbReference>
<reference evidence="4" key="2">
    <citation type="journal article" date="2017" name="J. Anim. Genet.">
        <title>Multiple reference genome sequences of hot pepper reveal the massive evolution of plant disease resistance genes by retroduplication.</title>
        <authorList>
            <person name="Kim S."/>
            <person name="Park J."/>
            <person name="Yeom S.-I."/>
            <person name="Kim Y.-M."/>
            <person name="Seo E."/>
            <person name="Kim K.-T."/>
            <person name="Kim M.-S."/>
            <person name="Lee J.M."/>
            <person name="Cheong K."/>
            <person name="Shin H.-S."/>
            <person name="Kim S.-B."/>
            <person name="Han K."/>
            <person name="Lee J."/>
            <person name="Park M."/>
            <person name="Lee H.-A."/>
            <person name="Lee H.-Y."/>
            <person name="Lee Y."/>
            <person name="Oh S."/>
            <person name="Lee J.H."/>
            <person name="Choi E."/>
            <person name="Choi E."/>
            <person name="Lee S.E."/>
            <person name="Jeon J."/>
            <person name="Kim H."/>
            <person name="Choi G."/>
            <person name="Song H."/>
            <person name="Lee J."/>
            <person name="Lee S.-C."/>
            <person name="Kwon J.-K."/>
            <person name="Lee H.-Y."/>
            <person name="Koo N."/>
            <person name="Hong Y."/>
            <person name="Kim R.W."/>
            <person name="Kang W.-H."/>
            <person name="Huh J.H."/>
            <person name="Kang B.-C."/>
            <person name="Yang T.-J."/>
            <person name="Lee Y.-H."/>
            <person name="Bennetzen J.L."/>
            <person name="Choi D."/>
        </authorList>
    </citation>
    <scope>NUCLEOTIDE SEQUENCE [LARGE SCALE GENOMIC DNA]</scope>
    <source>
        <strain evidence="4">cv. PBC81</strain>
    </source>
</reference>
<organism evidence="3 4">
    <name type="scientific">Capsicum baccatum</name>
    <name type="common">Peruvian pepper</name>
    <dbReference type="NCBI Taxonomy" id="33114"/>
    <lineage>
        <taxon>Eukaryota</taxon>
        <taxon>Viridiplantae</taxon>
        <taxon>Streptophyta</taxon>
        <taxon>Embryophyta</taxon>
        <taxon>Tracheophyta</taxon>
        <taxon>Spermatophyta</taxon>
        <taxon>Magnoliopsida</taxon>
        <taxon>eudicotyledons</taxon>
        <taxon>Gunneridae</taxon>
        <taxon>Pentapetalae</taxon>
        <taxon>asterids</taxon>
        <taxon>lamiids</taxon>
        <taxon>Solanales</taxon>
        <taxon>Solanaceae</taxon>
        <taxon>Solanoideae</taxon>
        <taxon>Capsiceae</taxon>
        <taxon>Capsicum</taxon>
    </lineage>
</organism>
<dbReference type="PANTHER" id="PTHR43866">
    <property type="entry name" value="MALONATE-SEMIALDEHYDE DEHYDROGENASE"/>
    <property type="match status" value="1"/>
</dbReference>
<evidence type="ECO:0000313" key="4">
    <source>
        <dbReference type="Proteomes" id="UP000224567"/>
    </source>
</evidence>
<dbReference type="AlphaFoldDB" id="A0A2G2X718"/>
<dbReference type="GO" id="GO:0004491">
    <property type="term" value="F:methylmalonate-semialdehyde dehydrogenase (acylating, NAD) activity"/>
    <property type="evidence" value="ECO:0007669"/>
    <property type="project" value="InterPro"/>
</dbReference>
<dbReference type="GO" id="GO:0005739">
    <property type="term" value="C:mitochondrion"/>
    <property type="evidence" value="ECO:0007669"/>
    <property type="project" value="TreeGrafter"/>
</dbReference>
<dbReference type="Gene3D" id="3.40.309.10">
    <property type="entry name" value="Aldehyde Dehydrogenase, Chain A, domain 2"/>
    <property type="match status" value="1"/>
</dbReference>
<protein>
    <submittedName>
        <fullName evidence="3">Methylmalonate-semialdehyde dehydrogenase [acylating], mitochondrial</fullName>
    </submittedName>
</protein>
<sequence>MSIHAPCELQGNQTNFCTLVNEACSQLSVNDNLSLSEPNVPSSCGENVQLEIVDTLVNPPSVESIVPSDSTLSYGSHEDQLVCENGDIEHVDRLTKDEPLVVFVVDQASIEGTFDRNYSSIGVRKCIFNPCPWILHLFDPDDHLKYGYDVFWNDLNVDRLVDSFLGGYSGKRDAWLYVKFEPPWQDATIDYTNPIPHTLRNLCLLVLSIILQGSDSRTNPFQGGENDMGERGILTLKDVMSNMGAKNHGVVISDANIDFTINALVASDFDATRQRCMELSTNVFVRNSETWEEKLLECAKVLKVSDGTEPDADLGPVISEQAHNIHQDTTTMSLVKQRISEIVDYFVGALNEGLARDKELVEPFAEPELIFKQRRRAQYPNPRVKMDHPVDPNDLIDPNTRNVPATVIPVVLAQPAARPI</sequence>
<feature type="domain" description="Aldehyde dehydrogenase" evidence="2">
    <location>
        <begin position="235"/>
        <end position="324"/>
    </location>
</feature>
<dbReference type="EMBL" id="MLFT02000003">
    <property type="protein sequence ID" value="PHT53260.1"/>
    <property type="molecule type" value="Genomic_DNA"/>
</dbReference>
<dbReference type="Pfam" id="PF00171">
    <property type="entry name" value="Aldedh"/>
    <property type="match status" value="1"/>
</dbReference>
<dbReference type="Proteomes" id="UP000224567">
    <property type="component" value="Unassembled WGS sequence"/>
</dbReference>
<evidence type="ECO:0000259" key="2">
    <source>
        <dbReference type="Pfam" id="PF00171"/>
    </source>
</evidence>
<proteinExistence type="inferred from homology"/>
<dbReference type="SUPFAM" id="SSF53720">
    <property type="entry name" value="ALDH-like"/>
    <property type="match status" value="1"/>
</dbReference>
<accession>A0A2G2X718</accession>
<keyword evidence="4" id="KW-1185">Reference proteome</keyword>
<gene>
    <name evidence="3" type="ORF">CQW23_07722</name>
</gene>
<comment type="caution">
    <text evidence="3">The sequence shown here is derived from an EMBL/GenBank/DDBJ whole genome shotgun (WGS) entry which is preliminary data.</text>
</comment>
<dbReference type="InterPro" id="IPR010061">
    <property type="entry name" value="MeMal-semiAld_DH"/>
</dbReference>
<dbReference type="GO" id="GO:0006210">
    <property type="term" value="P:thymine catabolic process"/>
    <property type="evidence" value="ECO:0007669"/>
    <property type="project" value="TreeGrafter"/>
</dbReference>
<reference evidence="3 4" key="1">
    <citation type="journal article" date="2017" name="Genome Biol.">
        <title>New reference genome sequences of hot pepper reveal the massive evolution of plant disease-resistance genes by retroduplication.</title>
        <authorList>
            <person name="Kim S."/>
            <person name="Park J."/>
            <person name="Yeom S.I."/>
            <person name="Kim Y.M."/>
            <person name="Seo E."/>
            <person name="Kim K.T."/>
            <person name="Kim M.S."/>
            <person name="Lee J.M."/>
            <person name="Cheong K."/>
            <person name="Shin H.S."/>
            <person name="Kim S.B."/>
            <person name="Han K."/>
            <person name="Lee J."/>
            <person name="Park M."/>
            <person name="Lee H.A."/>
            <person name="Lee H.Y."/>
            <person name="Lee Y."/>
            <person name="Oh S."/>
            <person name="Lee J.H."/>
            <person name="Choi E."/>
            <person name="Choi E."/>
            <person name="Lee S.E."/>
            <person name="Jeon J."/>
            <person name="Kim H."/>
            <person name="Choi G."/>
            <person name="Song H."/>
            <person name="Lee J."/>
            <person name="Lee S.C."/>
            <person name="Kwon J.K."/>
            <person name="Lee H.Y."/>
            <person name="Koo N."/>
            <person name="Hong Y."/>
            <person name="Kim R.W."/>
            <person name="Kang W.H."/>
            <person name="Huh J.H."/>
            <person name="Kang B.C."/>
            <person name="Yang T.J."/>
            <person name="Lee Y.H."/>
            <person name="Bennetzen J.L."/>
            <person name="Choi D."/>
        </authorList>
    </citation>
    <scope>NUCLEOTIDE SEQUENCE [LARGE SCALE GENOMIC DNA]</scope>
    <source>
        <strain evidence="4">cv. PBC81</strain>
    </source>
</reference>
<dbReference type="InterPro" id="IPR016163">
    <property type="entry name" value="Ald_DH_C"/>
</dbReference>
<comment type="similarity">
    <text evidence="1">Belongs to the aldehyde dehydrogenase family.</text>
</comment>
<dbReference type="GO" id="GO:0006574">
    <property type="term" value="P:L-valine catabolic process"/>
    <property type="evidence" value="ECO:0007669"/>
    <property type="project" value="TreeGrafter"/>
</dbReference>
<name>A0A2G2X718_CAPBA</name>
<dbReference type="InterPro" id="IPR016161">
    <property type="entry name" value="Ald_DH/histidinol_DH"/>
</dbReference>
<dbReference type="PANTHER" id="PTHR43866:SF3">
    <property type="entry name" value="METHYLMALONATE-SEMIALDEHYDE DEHYDROGENASE [ACYLATING], MITOCHONDRIAL"/>
    <property type="match status" value="1"/>
</dbReference>
<evidence type="ECO:0000313" key="3">
    <source>
        <dbReference type="EMBL" id="PHT53260.1"/>
    </source>
</evidence>
<dbReference type="STRING" id="33114.A0A2G2X718"/>